<dbReference type="PANTHER" id="PTHR38589">
    <property type="entry name" value="BLR0621 PROTEIN"/>
    <property type="match status" value="1"/>
</dbReference>
<feature type="signal peptide" evidence="2">
    <location>
        <begin position="1"/>
        <end position="20"/>
    </location>
</feature>
<evidence type="ECO:0000256" key="2">
    <source>
        <dbReference type="SAM" id="SignalP"/>
    </source>
</evidence>
<dbReference type="AlphaFoldDB" id="A0A1M5C627"/>
<feature type="chain" id="PRO_5039625279" evidence="2">
    <location>
        <begin position="21"/>
        <end position="299"/>
    </location>
</feature>
<protein>
    <submittedName>
        <fullName evidence="4">L,D-peptidoglycan transpeptidase YkuD, ErfK/YbiS/YcfS/YnhG family</fullName>
    </submittedName>
</protein>
<proteinExistence type="predicted"/>
<sequence>MPGRPTRLTVLAALSAVVLAGCSSARGERDASTSAGASTTVPSSTPAPAITTPTTTAPRTSARPSTTARSSAPGTHRPTPPATSTPAPRRSSSHAARTARTQRLPLDLSTGDARQVVTVVASSHGATTATVQRWKRSDGGWRRVGAAIDAYVGSAGVGRASEGSSKTPAGSFTLTQAFGNDGDPGTRLPYFRTTNADYWMSSPGSTYNTHQRCGDCGYDNGVNEHLHEVTPEYDQAVVIDYNTRNAPGGVKAGRGSAFFLHIQNGEPTAGCVAIPRDDLIRVMAWLAPTRHPRILIGVD</sequence>
<dbReference type="Proteomes" id="UP000186132">
    <property type="component" value="Unassembled WGS sequence"/>
</dbReference>
<gene>
    <name evidence="4" type="ORF">SAMN05443575_0120</name>
</gene>
<dbReference type="STRING" id="1206085.SAMN05443575_0120"/>
<organism evidence="4 5">
    <name type="scientific">Jatrophihabitans endophyticus</name>
    <dbReference type="NCBI Taxonomy" id="1206085"/>
    <lineage>
        <taxon>Bacteria</taxon>
        <taxon>Bacillati</taxon>
        <taxon>Actinomycetota</taxon>
        <taxon>Actinomycetes</taxon>
        <taxon>Jatrophihabitantales</taxon>
        <taxon>Jatrophihabitantaceae</taxon>
        <taxon>Jatrophihabitans</taxon>
    </lineage>
</organism>
<feature type="domain" description="L,D-TPase catalytic" evidence="3">
    <location>
        <begin position="154"/>
        <end position="288"/>
    </location>
</feature>
<dbReference type="GO" id="GO:0016740">
    <property type="term" value="F:transferase activity"/>
    <property type="evidence" value="ECO:0007669"/>
    <property type="project" value="InterPro"/>
</dbReference>
<feature type="region of interest" description="Disordered" evidence="1">
    <location>
        <begin position="23"/>
        <end position="108"/>
    </location>
</feature>
<dbReference type="EMBL" id="FQVU01000001">
    <property type="protein sequence ID" value="SHF50218.1"/>
    <property type="molecule type" value="Genomic_DNA"/>
</dbReference>
<evidence type="ECO:0000313" key="5">
    <source>
        <dbReference type="Proteomes" id="UP000186132"/>
    </source>
</evidence>
<dbReference type="RefSeq" id="WP_143167909.1">
    <property type="nucleotide sequence ID" value="NZ_FQVU01000001.1"/>
</dbReference>
<accession>A0A1M5C627</accession>
<dbReference type="PANTHER" id="PTHR38589:SF1">
    <property type="entry name" value="BLR0621 PROTEIN"/>
    <property type="match status" value="1"/>
</dbReference>
<dbReference type="PROSITE" id="PS51257">
    <property type="entry name" value="PROKAR_LIPOPROTEIN"/>
    <property type="match status" value="1"/>
</dbReference>
<evidence type="ECO:0000256" key="1">
    <source>
        <dbReference type="SAM" id="MobiDB-lite"/>
    </source>
</evidence>
<feature type="compositionally biased region" description="Low complexity" evidence="1">
    <location>
        <begin position="84"/>
        <end position="101"/>
    </location>
</feature>
<dbReference type="InterPro" id="IPR005490">
    <property type="entry name" value="LD_TPept_cat_dom"/>
</dbReference>
<dbReference type="Pfam" id="PF03734">
    <property type="entry name" value="YkuD"/>
    <property type="match status" value="1"/>
</dbReference>
<evidence type="ECO:0000313" key="4">
    <source>
        <dbReference type="EMBL" id="SHF50218.1"/>
    </source>
</evidence>
<keyword evidence="5" id="KW-1185">Reference proteome</keyword>
<reference evidence="4 5" key="1">
    <citation type="submission" date="2016-11" db="EMBL/GenBank/DDBJ databases">
        <authorList>
            <person name="Jaros S."/>
            <person name="Januszkiewicz K."/>
            <person name="Wedrychowicz H."/>
        </authorList>
    </citation>
    <scope>NUCLEOTIDE SEQUENCE [LARGE SCALE GENOMIC DNA]</scope>
    <source>
        <strain evidence="4 5">DSM 45627</strain>
    </source>
</reference>
<dbReference type="OrthoDB" id="186490at2"/>
<evidence type="ECO:0000259" key="3">
    <source>
        <dbReference type="Pfam" id="PF03734"/>
    </source>
</evidence>
<name>A0A1M5C627_9ACTN</name>
<feature type="compositionally biased region" description="Low complexity" evidence="1">
    <location>
        <begin position="32"/>
        <end position="77"/>
    </location>
</feature>
<keyword evidence="2" id="KW-0732">Signal</keyword>